<feature type="chain" id="PRO_5013208260" evidence="1">
    <location>
        <begin position="26"/>
        <end position="122"/>
    </location>
</feature>
<dbReference type="EMBL" id="FWXB01000021">
    <property type="protein sequence ID" value="SMC14177.1"/>
    <property type="molecule type" value="Genomic_DNA"/>
</dbReference>
<keyword evidence="3" id="KW-1185">Reference proteome</keyword>
<dbReference type="AlphaFoldDB" id="A0A1X7BWZ4"/>
<evidence type="ECO:0000313" key="3">
    <source>
        <dbReference type="Proteomes" id="UP000193224"/>
    </source>
</evidence>
<dbReference type="RefSeq" id="WP_139836514.1">
    <property type="nucleotide sequence ID" value="NZ_FWXB01000021.1"/>
</dbReference>
<reference evidence="2 3" key="1">
    <citation type="submission" date="2017-03" db="EMBL/GenBank/DDBJ databases">
        <authorList>
            <person name="Afonso C.L."/>
            <person name="Miller P.J."/>
            <person name="Scott M.A."/>
            <person name="Spackman E."/>
            <person name="Goraichik I."/>
            <person name="Dimitrov K.M."/>
            <person name="Suarez D.L."/>
            <person name="Swayne D.E."/>
        </authorList>
    </citation>
    <scope>NUCLEOTIDE SEQUENCE [LARGE SCALE GENOMIC DNA]</scope>
    <source>
        <strain evidence="2 3">CECT 7745</strain>
    </source>
</reference>
<name>A0A1X7BWZ4_9RHOB</name>
<protein>
    <submittedName>
        <fullName evidence="2">Uncharacterized protein</fullName>
    </submittedName>
</protein>
<evidence type="ECO:0000313" key="2">
    <source>
        <dbReference type="EMBL" id="SMC14177.1"/>
    </source>
</evidence>
<accession>A0A1X7BWZ4</accession>
<feature type="signal peptide" evidence="1">
    <location>
        <begin position="1"/>
        <end position="25"/>
    </location>
</feature>
<keyword evidence="1" id="KW-0732">Signal</keyword>
<sequence>MKFSTPILKATAAMAITLCASPLLAGDMPTAQEIADAVSDHTYQGSMSAGGSGFSEYYAADGTIRGVDYTGKWRTEDGVMCFNYGQDDRCFGITLDGPSMVMYKDDKIDGNGMLIKGNPQDF</sequence>
<proteinExistence type="predicted"/>
<dbReference type="OrthoDB" id="6371473at2"/>
<dbReference type="Proteomes" id="UP000193224">
    <property type="component" value="Unassembled WGS sequence"/>
</dbReference>
<organism evidence="2 3">
    <name type="scientific">Roseovarius aestuarii</name>
    <dbReference type="NCBI Taxonomy" id="475083"/>
    <lineage>
        <taxon>Bacteria</taxon>
        <taxon>Pseudomonadati</taxon>
        <taxon>Pseudomonadota</taxon>
        <taxon>Alphaproteobacteria</taxon>
        <taxon>Rhodobacterales</taxon>
        <taxon>Roseobacteraceae</taxon>
        <taxon>Roseovarius</taxon>
    </lineage>
</organism>
<evidence type="ECO:0000256" key="1">
    <source>
        <dbReference type="SAM" id="SignalP"/>
    </source>
</evidence>
<gene>
    <name evidence="2" type="ORF">ROA7745_04042</name>
</gene>